<sequence>MIRVTMFLLFVHIIGRDDGEMEAINMYSQCRGICKTDCYCIPEDPEALAETWVAYNSRPFYKRHDITSRGSYPEQNNQLKCCQA</sequence>
<evidence type="ECO:0000313" key="3">
    <source>
        <dbReference type="Proteomes" id="UP000276215"/>
    </source>
</evidence>
<proteinExistence type="predicted"/>
<gene>
    <name evidence="2" type="ORF">L873DRAFT_201141</name>
</gene>
<evidence type="ECO:0000313" key="2">
    <source>
        <dbReference type="EMBL" id="RPA92245.1"/>
    </source>
</evidence>
<reference evidence="2 3" key="1">
    <citation type="journal article" date="2018" name="Nat. Ecol. Evol.">
        <title>Pezizomycetes genomes reveal the molecular basis of ectomycorrhizal truffle lifestyle.</title>
        <authorList>
            <person name="Murat C."/>
            <person name="Payen T."/>
            <person name="Noel B."/>
            <person name="Kuo A."/>
            <person name="Morin E."/>
            <person name="Chen J."/>
            <person name="Kohler A."/>
            <person name="Krizsan K."/>
            <person name="Balestrini R."/>
            <person name="Da Silva C."/>
            <person name="Montanini B."/>
            <person name="Hainaut M."/>
            <person name="Levati E."/>
            <person name="Barry K.W."/>
            <person name="Belfiori B."/>
            <person name="Cichocki N."/>
            <person name="Clum A."/>
            <person name="Dockter R.B."/>
            <person name="Fauchery L."/>
            <person name="Guy J."/>
            <person name="Iotti M."/>
            <person name="Le Tacon F."/>
            <person name="Lindquist E.A."/>
            <person name="Lipzen A."/>
            <person name="Malagnac F."/>
            <person name="Mello A."/>
            <person name="Molinier V."/>
            <person name="Miyauchi S."/>
            <person name="Poulain J."/>
            <person name="Riccioni C."/>
            <person name="Rubini A."/>
            <person name="Sitrit Y."/>
            <person name="Splivallo R."/>
            <person name="Traeger S."/>
            <person name="Wang M."/>
            <person name="Zifcakova L."/>
            <person name="Wipf D."/>
            <person name="Zambonelli A."/>
            <person name="Paolocci F."/>
            <person name="Nowrousian M."/>
            <person name="Ottonello S."/>
            <person name="Baldrian P."/>
            <person name="Spatafora J.W."/>
            <person name="Henrissat B."/>
            <person name="Nagy L.G."/>
            <person name="Aury J.M."/>
            <person name="Wincker P."/>
            <person name="Grigoriev I.V."/>
            <person name="Bonfante P."/>
            <person name="Martin F.M."/>
        </authorList>
    </citation>
    <scope>NUCLEOTIDE SEQUENCE [LARGE SCALE GENOMIC DNA]</scope>
    <source>
        <strain evidence="2 3">120613-1</strain>
    </source>
</reference>
<protein>
    <submittedName>
        <fullName evidence="2">Uncharacterized protein</fullName>
    </submittedName>
</protein>
<organism evidence="2 3">
    <name type="scientific">Choiromyces venosus 120613-1</name>
    <dbReference type="NCBI Taxonomy" id="1336337"/>
    <lineage>
        <taxon>Eukaryota</taxon>
        <taxon>Fungi</taxon>
        <taxon>Dikarya</taxon>
        <taxon>Ascomycota</taxon>
        <taxon>Pezizomycotina</taxon>
        <taxon>Pezizomycetes</taxon>
        <taxon>Pezizales</taxon>
        <taxon>Tuberaceae</taxon>
        <taxon>Choiromyces</taxon>
    </lineage>
</organism>
<dbReference type="EMBL" id="ML120477">
    <property type="protein sequence ID" value="RPA92245.1"/>
    <property type="molecule type" value="Genomic_DNA"/>
</dbReference>
<dbReference type="AlphaFoldDB" id="A0A3N4J267"/>
<keyword evidence="3" id="KW-1185">Reference proteome</keyword>
<keyword evidence="1" id="KW-0732">Signal</keyword>
<name>A0A3N4J267_9PEZI</name>
<feature type="chain" id="PRO_5018262021" evidence="1">
    <location>
        <begin position="20"/>
        <end position="84"/>
    </location>
</feature>
<accession>A0A3N4J267</accession>
<dbReference type="Proteomes" id="UP000276215">
    <property type="component" value="Unassembled WGS sequence"/>
</dbReference>
<evidence type="ECO:0000256" key="1">
    <source>
        <dbReference type="SAM" id="SignalP"/>
    </source>
</evidence>
<feature type="signal peptide" evidence="1">
    <location>
        <begin position="1"/>
        <end position="19"/>
    </location>
</feature>